<feature type="domain" description="THO complex subunit 2 N-terminal" evidence="9">
    <location>
        <begin position="404"/>
        <end position="606"/>
    </location>
</feature>
<evidence type="ECO:0000259" key="8">
    <source>
        <dbReference type="Pfam" id="PF11732"/>
    </source>
</evidence>
<dbReference type="InterPro" id="IPR021726">
    <property type="entry name" value="THO_THOC2_N"/>
</dbReference>
<feature type="compositionally biased region" description="Basic and acidic residues" evidence="6">
    <location>
        <begin position="1560"/>
        <end position="1617"/>
    </location>
</feature>
<feature type="compositionally biased region" description="Basic and acidic residues" evidence="6">
    <location>
        <begin position="1392"/>
        <end position="1434"/>
    </location>
</feature>
<feature type="compositionally biased region" description="Basic and acidic residues" evidence="6">
    <location>
        <begin position="1466"/>
        <end position="1484"/>
    </location>
</feature>
<feature type="domain" description="THO complex subunitTHOC2 C-terminal" evidence="7">
    <location>
        <begin position="968"/>
        <end position="1192"/>
    </location>
</feature>
<organism evidence="10 11">
    <name type="scientific">Mytilus edulis</name>
    <name type="common">Blue mussel</name>
    <dbReference type="NCBI Taxonomy" id="6550"/>
    <lineage>
        <taxon>Eukaryota</taxon>
        <taxon>Metazoa</taxon>
        <taxon>Spiralia</taxon>
        <taxon>Lophotrochozoa</taxon>
        <taxon>Mollusca</taxon>
        <taxon>Bivalvia</taxon>
        <taxon>Autobranchia</taxon>
        <taxon>Pteriomorphia</taxon>
        <taxon>Mytilida</taxon>
        <taxon>Mytiloidea</taxon>
        <taxon>Mytilidae</taxon>
        <taxon>Mytilinae</taxon>
        <taxon>Mytilus</taxon>
    </lineage>
</organism>
<comment type="subunit">
    <text evidence="5">Component of the THO subcomplex, which is composed of THOC1, THOC2, THOC3, THOC5, THOC6 and THOC7. The THO subcomplex interacts with DDX39B to form the THO-DDX39B complex which multimerizes into a 28-subunit tetrameric assembly. Component of the transcription/export (TREX) complex at least composed of ALYREF/THOC4, DDX39B, SARNP/CIP29, CHTOP and the THO subcomplex; in the complex interacts with THOC1, THOC3, THOC5, THOC7 and DDX39B. TREX seems to have a dynamic structure involving ATP-dependent remodeling. Interacts with POLDIP3 and ZC3H11A.</text>
</comment>
<dbReference type="InterPro" id="IPR032302">
    <property type="entry name" value="THOC2_N"/>
</dbReference>
<keyword evidence="4" id="KW-0539">Nucleus</keyword>
<name>A0A8S3V8V1_MYTED</name>
<dbReference type="Proteomes" id="UP000683360">
    <property type="component" value="Unassembled WGS sequence"/>
</dbReference>
<sequence length="1626" mass="188501">MAAMVLADVNSKSWDKSVKHDFLKQCKSFVNDNKLWTPGPKSLKQAFYDLCSVVSKGHVKQEQAVSVLTDLCDFKKEVPLLLVDVFSIFDIETTCSEDKQERDRFISLVSAIEGLIAPTVFKERLDFDTLENVGLISSRQQYQAKYVKTKTRLFYKQMKFNLLREENEGYAKLVVELNQEITEKITPLQVIENLKSLIGCFDLDPNRVLDILLETFENRPEHDQFYIPMFREYVSEPKTLCNIMGFKFKFYASEETPQSLYKMAAVLLENGLVDLDLLYPHLSPADSKIWEYHEKDVNNAKAHARKLNIVSLADKAEDKKTDEEAMIDVHQTNQKLGLCGELLQFGCWSSVKQILDRLPEFFATSYRPVTMKLCETVHKMMESFYRENCGIPKKILKGKIKQDKKVPQVTSYRELHLQVFSILRYLGPYTAYDPVLISKIIRLGKTFMSKRQDGGITPEDVGLLIMILFCYFITETGWRHYTRRCWRHDGGITPEDDIAYYGFLNMLRQDGGITPEDDIAYYGFLNMLDEVLLPSMSVLANNCCLSEELWSFLKLYPYELRYRLYGNWKNDTYSQHSRLICIRADCLEKAKYIMKRLSKENVKPSGKQLGKLSHSNPGVLFEYVVLSQIQRYENFIGPVVDSLKYLTSLSYDVLAYCIIEAVANPDRDRMKHDDTNISLWLQSLANFAGSICRKYTVELAGLMQYVANQLKAGKSFDLLILREIVQKMAGVEMSEEITNDQLEAMSGGELLRQEGGYFTQVRNTKKSSTRLKDTLLEHDLALSLCLLMAQQRDGVIFHESAAGHLKLVGKLYDQCQDTLVQFGSFLSMQLSTEEFVKRLPSVDTLIMSYNVPADAAFFLCRTQYAYAINLKYDELRKIDKANKQTSSQQKTQRYIEASEGVMEPVINSIRPVYNAKVWEDLSPYFFVTFWSLSVYDLAVPTSVYEKQKNSLDSQINTIEDNKDLPQSKKKKKKKVLKAQKEQWFISRSTKNETITQFLQLCIFPRCCFTASDAVYCAKFIHILHDLKTPNFSTLICYDRIFCDITFTVTSCTENEAHRYGRFLCSALDTIMRWHSERKIYEKECASYPGFVTVFRKGADSVNKADQLDFENYRHVCHKWHFRITKAMVACLESGNYIQIRNALIVLTKILPNYPKITQFGQALERRVDRLRQDEKEKRPDIYALAMGYSGQLKGKKTSWVAENEFHQKDNKAQAKVQSSKGGTATPTRKAADDAKTGKQNDVKLKDNKDSKDQKEKKVNEKKEVKTDVKVKTDKKNEEKKELVNGTSKEKDSTKEKVEKKEKIKEEKKEKNKEEKKEKNRDKDEKKNKEDKKDKSSKEDKRAKESKHKDVSDTVVKEERHDSPRETKAKEDHKDRREKERQEKHEKTLKRSYTPDHEHKEPEGREKEVHRVEKSSSHTHHSPEISKSHTDERDVKRRKLDSPTGSKERRRSQSKDTHKRSPSPVPEVDRHRERDKERKDRKRQDWEDDANHEEVKKRRSLEPSSSRSSHSKINGDTEKHLKERESDSSKSEVHLVKKEPVASDDESPTRKFKSECQVVKIKKEPHEPTDDSPPRSKSRSTQESKVVKDRESVEESPTRVKTKEKSKKSDKDRSRDKSSSSSKKSKK</sequence>
<protein>
    <recommendedName>
        <fullName evidence="3">THO complex subunit 2</fullName>
    </recommendedName>
</protein>
<dbReference type="InterPro" id="IPR040007">
    <property type="entry name" value="Tho2"/>
</dbReference>
<feature type="compositionally biased region" description="Polar residues" evidence="6">
    <location>
        <begin position="1215"/>
        <end position="1226"/>
    </location>
</feature>
<evidence type="ECO:0000259" key="9">
    <source>
        <dbReference type="Pfam" id="PF16134"/>
    </source>
</evidence>
<dbReference type="GO" id="GO:0000445">
    <property type="term" value="C:THO complex part of transcription export complex"/>
    <property type="evidence" value="ECO:0007669"/>
    <property type="project" value="TreeGrafter"/>
</dbReference>
<dbReference type="Pfam" id="PF16134">
    <property type="entry name" value="THOC2_N"/>
    <property type="match status" value="2"/>
</dbReference>
<evidence type="ECO:0000256" key="5">
    <source>
        <dbReference type="ARBA" id="ARBA00047033"/>
    </source>
</evidence>
<comment type="subcellular location">
    <subcellularLocation>
        <location evidence="1">Nucleus</location>
    </subcellularLocation>
</comment>
<dbReference type="InterPro" id="IPR021418">
    <property type="entry name" value="THO_THOC2_C"/>
</dbReference>
<feature type="region of interest" description="Disordered" evidence="6">
    <location>
        <begin position="1206"/>
        <end position="1626"/>
    </location>
</feature>
<dbReference type="Pfam" id="PF11732">
    <property type="entry name" value="Thoc2"/>
    <property type="match status" value="1"/>
</dbReference>
<evidence type="ECO:0000259" key="7">
    <source>
        <dbReference type="Pfam" id="PF11262"/>
    </source>
</evidence>
<comment type="similarity">
    <text evidence="2">Belongs to the THOC2 family.</text>
</comment>
<reference evidence="10" key="1">
    <citation type="submission" date="2021-03" db="EMBL/GenBank/DDBJ databases">
        <authorList>
            <person name="Bekaert M."/>
        </authorList>
    </citation>
    <scope>NUCLEOTIDE SEQUENCE</scope>
</reference>
<dbReference type="GO" id="GO:0006406">
    <property type="term" value="P:mRNA export from nucleus"/>
    <property type="evidence" value="ECO:0007669"/>
    <property type="project" value="InterPro"/>
</dbReference>
<dbReference type="GO" id="GO:0006397">
    <property type="term" value="P:mRNA processing"/>
    <property type="evidence" value="ECO:0007669"/>
    <property type="project" value="InterPro"/>
</dbReference>
<dbReference type="OrthoDB" id="29024at2759"/>
<proteinExistence type="inferred from homology"/>
<dbReference type="GO" id="GO:0003729">
    <property type="term" value="F:mRNA binding"/>
    <property type="evidence" value="ECO:0007669"/>
    <property type="project" value="TreeGrafter"/>
</dbReference>
<dbReference type="PANTHER" id="PTHR21597">
    <property type="entry name" value="THO2 PROTEIN"/>
    <property type="match status" value="1"/>
</dbReference>
<keyword evidence="11" id="KW-1185">Reference proteome</keyword>
<gene>
    <name evidence="10" type="ORF">MEDL_62225</name>
</gene>
<dbReference type="EMBL" id="CAJPWZ010003055">
    <property type="protein sequence ID" value="CAG2250546.1"/>
    <property type="molecule type" value="Genomic_DNA"/>
</dbReference>
<evidence type="ECO:0000256" key="3">
    <source>
        <dbReference type="ARBA" id="ARBA00019596"/>
    </source>
</evidence>
<feature type="compositionally biased region" description="Basic and acidic residues" evidence="6">
    <location>
        <begin position="1229"/>
        <end position="1385"/>
    </location>
</feature>
<evidence type="ECO:0000256" key="4">
    <source>
        <dbReference type="ARBA" id="ARBA00023242"/>
    </source>
</evidence>
<accession>A0A8S3V8V1</accession>
<dbReference type="Pfam" id="PF11262">
    <property type="entry name" value="Tho2"/>
    <property type="match status" value="1"/>
</dbReference>
<evidence type="ECO:0000256" key="2">
    <source>
        <dbReference type="ARBA" id="ARBA00007857"/>
    </source>
</evidence>
<evidence type="ECO:0000313" key="10">
    <source>
        <dbReference type="EMBL" id="CAG2250546.1"/>
    </source>
</evidence>
<feature type="compositionally biased region" description="Low complexity" evidence="6">
    <location>
        <begin position="1501"/>
        <end position="1511"/>
    </location>
</feature>
<feature type="compositionally biased region" description="Basic and acidic residues" evidence="6">
    <location>
        <begin position="1512"/>
        <end position="1553"/>
    </location>
</feature>
<comment type="caution">
    <text evidence="10">The sequence shown here is derived from an EMBL/GenBank/DDBJ whole genome shotgun (WGS) entry which is preliminary data.</text>
</comment>
<evidence type="ECO:0000256" key="1">
    <source>
        <dbReference type="ARBA" id="ARBA00004123"/>
    </source>
</evidence>
<dbReference type="PANTHER" id="PTHR21597:SF0">
    <property type="entry name" value="THO COMPLEX SUBUNIT 2"/>
    <property type="match status" value="1"/>
</dbReference>
<evidence type="ECO:0000256" key="6">
    <source>
        <dbReference type="SAM" id="MobiDB-lite"/>
    </source>
</evidence>
<feature type="domain" description="THO complex subunitTHOC2 N-terminal" evidence="8">
    <location>
        <begin position="609"/>
        <end position="685"/>
    </location>
</feature>
<evidence type="ECO:0000313" key="11">
    <source>
        <dbReference type="Proteomes" id="UP000683360"/>
    </source>
</evidence>
<feature type="domain" description="THO complex subunit 2 N-terminal" evidence="9">
    <location>
        <begin position="12"/>
        <end position="392"/>
    </location>
</feature>